<reference evidence="1" key="1">
    <citation type="journal article" date="2015" name="Nature">
        <title>Complex archaea that bridge the gap between prokaryotes and eukaryotes.</title>
        <authorList>
            <person name="Spang A."/>
            <person name="Saw J.H."/>
            <person name="Jorgensen S.L."/>
            <person name="Zaremba-Niedzwiedzka K."/>
            <person name="Martijn J."/>
            <person name="Lind A.E."/>
            <person name="van Eijk R."/>
            <person name="Schleper C."/>
            <person name="Guy L."/>
            <person name="Ettema T.J."/>
        </authorList>
    </citation>
    <scope>NUCLEOTIDE SEQUENCE</scope>
</reference>
<gene>
    <name evidence="1" type="ORF">LCGC14_2502660</name>
</gene>
<proteinExistence type="predicted"/>
<sequence length="117" mass="13004">MGDTFGQITGSVRLRIPQAPIFLVEDWVREAFRRAWESRRPAWSMARKEGAFTTDAQKTGTSTVTRGSVVVPPGTLSIAPADEGRQFRTGINQPVYSIESVDCLNLNDQITLDRAYT</sequence>
<protein>
    <submittedName>
        <fullName evidence="1">Uncharacterized protein</fullName>
    </submittedName>
</protein>
<name>A0A0F9DV60_9ZZZZ</name>
<organism evidence="1">
    <name type="scientific">marine sediment metagenome</name>
    <dbReference type="NCBI Taxonomy" id="412755"/>
    <lineage>
        <taxon>unclassified sequences</taxon>
        <taxon>metagenomes</taxon>
        <taxon>ecological metagenomes</taxon>
    </lineage>
</organism>
<dbReference type="EMBL" id="LAZR01039953">
    <property type="protein sequence ID" value="KKL15728.1"/>
    <property type="molecule type" value="Genomic_DNA"/>
</dbReference>
<evidence type="ECO:0000313" key="1">
    <source>
        <dbReference type="EMBL" id="KKL15728.1"/>
    </source>
</evidence>
<accession>A0A0F9DV60</accession>
<dbReference type="AlphaFoldDB" id="A0A0F9DV60"/>
<feature type="non-terminal residue" evidence="1">
    <location>
        <position position="117"/>
    </location>
</feature>
<comment type="caution">
    <text evidence="1">The sequence shown here is derived from an EMBL/GenBank/DDBJ whole genome shotgun (WGS) entry which is preliminary data.</text>
</comment>